<name>A0A8H6E122_PETAA</name>
<dbReference type="Proteomes" id="UP000541154">
    <property type="component" value="Unassembled WGS sequence"/>
</dbReference>
<evidence type="ECO:0000313" key="2">
    <source>
        <dbReference type="EMBL" id="KAF5854823.1"/>
    </source>
</evidence>
<reference evidence="2 3" key="1">
    <citation type="submission" date="2019-04" db="EMBL/GenBank/DDBJ databases">
        <title>Aspergillus burnettii sp. nov., novel species from soil in southeast Queensland.</title>
        <authorList>
            <person name="Gilchrist C.L.M."/>
            <person name="Pitt J.I."/>
            <person name="Lange L."/>
            <person name="Lacey H.J."/>
            <person name="Vuong D."/>
            <person name="Midgley D.J."/>
            <person name="Greenfield P."/>
            <person name="Bradbury M."/>
            <person name="Lacey E."/>
            <person name="Busk P.K."/>
            <person name="Pilgaard B."/>
            <person name="Chooi Y.H."/>
            <person name="Piggott A.M."/>
        </authorList>
    </citation>
    <scope>NUCLEOTIDE SEQUENCE [LARGE SCALE GENOMIC DNA]</scope>
    <source>
        <strain evidence="2 3">FRR 5400</strain>
    </source>
</reference>
<dbReference type="EMBL" id="SPNV01000658">
    <property type="protein sequence ID" value="KAF5854823.1"/>
    <property type="molecule type" value="Genomic_DNA"/>
</dbReference>
<keyword evidence="3" id="KW-1185">Reference proteome</keyword>
<feature type="region of interest" description="Disordered" evidence="1">
    <location>
        <begin position="1"/>
        <end position="108"/>
    </location>
</feature>
<dbReference type="AlphaFoldDB" id="A0A8H6E122"/>
<comment type="caution">
    <text evidence="2">The sequence shown here is derived from an EMBL/GenBank/DDBJ whole genome shotgun (WGS) entry which is preliminary data.</text>
</comment>
<protein>
    <submittedName>
        <fullName evidence="2">Uncharacterized protein</fullName>
    </submittedName>
</protein>
<evidence type="ECO:0000256" key="1">
    <source>
        <dbReference type="SAM" id="MobiDB-lite"/>
    </source>
</evidence>
<gene>
    <name evidence="2" type="ORF">ETB97_011179</name>
</gene>
<feature type="region of interest" description="Disordered" evidence="1">
    <location>
        <begin position="165"/>
        <end position="187"/>
    </location>
</feature>
<sequence length="187" mass="20140">MGPAAPDAWRGQPPKAPEALEGAGLVSPTRKTRGQLAPLTWPRAVLGPRSGRGDRKRQRWSTTEAFKGEHQDAAWPTMYGEGFPPQAQGQRPVGTSDFTRGPGALSRPTWDRAVWGFESGPGDPPVRVFDFATARCGPAHFDTSVPEDPPVGDFGGRVRSWGVGLRDGEVTTAGSPKECRSARERPK</sequence>
<proteinExistence type="predicted"/>
<feature type="non-terminal residue" evidence="2">
    <location>
        <position position="187"/>
    </location>
</feature>
<evidence type="ECO:0000313" key="3">
    <source>
        <dbReference type="Proteomes" id="UP000541154"/>
    </source>
</evidence>
<organism evidence="2 3">
    <name type="scientific">Petromyces alliaceus</name>
    <name type="common">Aspergillus alliaceus</name>
    <dbReference type="NCBI Taxonomy" id="209559"/>
    <lineage>
        <taxon>Eukaryota</taxon>
        <taxon>Fungi</taxon>
        <taxon>Dikarya</taxon>
        <taxon>Ascomycota</taxon>
        <taxon>Pezizomycotina</taxon>
        <taxon>Eurotiomycetes</taxon>
        <taxon>Eurotiomycetidae</taxon>
        <taxon>Eurotiales</taxon>
        <taxon>Aspergillaceae</taxon>
        <taxon>Aspergillus</taxon>
        <taxon>Aspergillus subgen. Circumdati</taxon>
    </lineage>
</organism>
<accession>A0A8H6E122</accession>
<feature type="compositionally biased region" description="Basic and acidic residues" evidence="1">
    <location>
        <begin position="177"/>
        <end position="187"/>
    </location>
</feature>